<dbReference type="SUPFAM" id="SSF53223">
    <property type="entry name" value="Aminoacid dehydrogenase-like, N-terminal domain"/>
    <property type="match status" value="1"/>
</dbReference>
<feature type="domain" description="Shikimate dehydrogenase substrate binding N-terminal" evidence="4">
    <location>
        <begin position="7"/>
        <end position="87"/>
    </location>
</feature>
<dbReference type="GO" id="GO:0009073">
    <property type="term" value="P:aromatic amino acid family biosynthetic process"/>
    <property type="evidence" value="ECO:0007669"/>
    <property type="project" value="UniProtKB-KW"/>
</dbReference>
<evidence type="ECO:0000313" key="5">
    <source>
        <dbReference type="EMBL" id="EHG24193.1"/>
    </source>
</evidence>
<name>G5G9Z3_9BACT</name>
<dbReference type="eggNOG" id="COG0169">
    <property type="taxonomic scope" value="Bacteria"/>
</dbReference>
<keyword evidence="6" id="KW-1185">Reference proteome</keyword>
<dbReference type="InterPro" id="IPR036291">
    <property type="entry name" value="NAD(P)-bd_dom_sf"/>
</dbReference>
<dbReference type="PANTHER" id="PTHR21089">
    <property type="entry name" value="SHIKIMATE DEHYDROGENASE"/>
    <property type="match status" value="1"/>
</dbReference>
<evidence type="ECO:0000259" key="4">
    <source>
        <dbReference type="Pfam" id="PF08501"/>
    </source>
</evidence>
<dbReference type="GO" id="GO:0019632">
    <property type="term" value="P:shikimate metabolic process"/>
    <property type="evidence" value="ECO:0007669"/>
    <property type="project" value="TreeGrafter"/>
</dbReference>
<dbReference type="GO" id="GO:0004764">
    <property type="term" value="F:shikimate 3-dehydrogenase (NADP+) activity"/>
    <property type="evidence" value="ECO:0007669"/>
    <property type="project" value="InterPro"/>
</dbReference>
<dbReference type="RefSeq" id="WP_009346805.1">
    <property type="nucleotide sequence ID" value="NZ_JH376827.1"/>
</dbReference>
<evidence type="ECO:0000256" key="2">
    <source>
        <dbReference type="ARBA" id="ARBA00023002"/>
    </source>
</evidence>
<reference evidence="5 6" key="1">
    <citation type="submission" date="2011-08" db="EMBL/GenBank/DDBJ databases">
        <title>The Genome Sequence of Prevotella sp. oral taxon 302 str. F0323.</title>
        <authorList>
            <consortium name="The Broad Institute Genome Sequencing Platform"/>
            <person name="Earl A."/>
            <person name="Ward D."/>
            <person name="Feldgarden M."/>
            <person name="Gevers D."/>
            <person name="Izard J."/>
            <person name="Blanton J.M."/>
            <person name="Baranova O.V."/>
            <person name="Tanner A.C."/>
            <person name="Dewhirst F.E."/>
            <person name="Young S.K."/>
            <person name="Zeng Q."/>
            <person name="Gargeya S."/>
            <person name="Fitzgerald M."/>
            <person name="Haas B."/>
            <person name="Abouelleil A."/>
            <person name="Alvarado L."/>
            <person name="Arachchi H.M."/>
            <person name="Berlin A."/>
            <person name="Brown A."/>
            <person name="Chapman S.B."/>
            <person name="Chen Z."/>
            <person name="Dunbar C."/>
            <person name="Freedman E."/>
            <person name="Gearin G."/>
            <person name="Gellesch M."/>
            <person name="Goldberg J."/>
            <person name="Griggs A."/>
            <person name="Gujja S."/>
            <person name="Heiman D."/>
            <person name="Howarth C."/>
            <person name="Larson L."/>
            <person name="Lui A."/>
            <person name="MacDonald P.J.P."/>
            <person name="Montmayeur A."/>
            <person name="Murphy C."/>
            <person name="Neiman D."/>
            <person name="Pearson M."/>
            <person name="Priest M."/>
            <person name="Roberts A."/>
            <person name="Saif S."/>
            <person name="Shea T."/>
            <person name="Shenoy N."/>
            <person name="Sisk P."/>
            <person name="Stolte C."/>
            <person name="Sykes S."/>
            <person name="Wortman J."/>
            <person name="Nusbaum C."/>
            <person name="Birren B."/>
        </authorList>
    </citation>
    <scope>NUCLEOTIDE SEQUENCE [LARGE SCALE GENOMIC DNA]</scope>
    <source>
        <strain evidence="5 6">F0323</strain>
    </source>
</reference>
<dbReference type="EMBL" id="ACZK01000010">
    <property type="protein sequence ID" value="EHG24193.1"/>
    <property type="molecule type" value="Genomic_DNA"/>
</dbReference>
<protein>
    <recommendedName>
        <fullName evidence="4">Shikimate dehydrogenase substrate binding N-terminal domain-containing protein</fullName>
    </recommendedName>
</protein>
<dbReference type="InterPro" id="IPR046346">
    <property type="entry name" value="Aminoacid_DH-like_N_sf"/>
</dbReference>
<gene>
    <name evidence="5" type="ORF">HMPREF9332_00394</name>
</gene>
<comment type="pathway">
    <text evidence="1">Metabolic intermediate biosynthesis; chorismate biosynthesis; chorismate from D-erythrose 4-phosphate and phosphoenolpyruvate: step 4/7.</text>
</comment>
<accession>G5G9Z3</accession>
<dbReference type="CDD" id="cd01065">
    <property type="entry name" value="NAD_bind_Shikimate_DH"/>
    <property type="match status" value="1"/>
</dbReference>
<dbReference type="AlphaFoldDB" id="G5G9Z3"/>
<comment type="caution">
    <text evidence="5">The sequence shown here is derived from an EMBL/GenBank/DDBJ whole genome shotgun (WGS) entry which is preliminary data.</text>
</comment>
<evidence type="ECO:0000313" key="6">
    <source>
        <dbReference type="Proteomes" id="UP000015993"/>
    </source>
</evidence>
<dbReference type="OrthoDB" id="9792692at2"/>
<organism evidence="5 6">
    <name type="scientific">Alloprevotella rava F0323</name>
    <dbReference type="NCBI Taxonomy" id="679199"/>
    <lineage>
        <taxon>Bacteria</taxon>
        <taxon>Pseudomonadati</taxon>
        <taxon>Bacteroidota</taxon>
        <taxon>Bacteroidia</taxon>
        <taxon>Bacteroidales</taxon>
        <taxon>Prevotellaceae</taxon>
        <taxon>Alloprevotella</taxon>
    </lineage>
</organism>
<dbReference type="HOGENOM" id="CLU_044063_4_1_10"/>
<dbReference type="GO" id="GO:0050661">
    <property type="term" value="F:NADP binding"/>
    <property type="evidence" value="ECO:0007669"/>
    <property type="project" value="TreeGrafter"/>
</dbReference>
<keyword evidence="3" id="KW-0057">Aromatic amino acid biosynthesis</keyword>
<dbReference type="Gene3D" id="3.40.50.10860">
    <property type="entry name" value="Leucine Dehydrogenase, chain A, domain 1"/>
    <property type="match status" value="1"/>
</dbReference>
<dbReference type="Proteomes" id="UP000015993">
    <property type="component" value="Unassembled WGS sequence"/>
</dbReference>
<dbReference type="InterPro" id="IPR022893">
    <property type="entry name" value="Shikimate_DH_fam"/>
</dbReference>
<evidence type="ECO:0000256" key="3">
    <source>
        <dbReference type="ARBA" id="ARBA00023141"/>
    </source>
</evidence>
<sequence>MKEHYGLIGYPLGHSFSARFFSEKFEQEGIAANYKNYEILRAEQLLDIVQDPQLRGLNVTIPHKQAVLPMLDNISEEAKAIGAVNVIRVSHEADGVHLYGYNSDVVGFSRSITPLLNPSHKRALILGTGGASKAVVYGLQQLGIASTFVSRSKKSGQLTYEELSPAIMAEHTVIVNCSPVGMFPHIDEAPAIPYASLTPQHLLYDLVYNPEQTQFMTRGSARGAVVKNGLEMLHIQALVAWDFWHER</sequence>
<proteinExistence type="predicted"/>
<dbReference type="GO" id="GO:0009423">
    <property type="term" value="P:chorismate biosynthetic process"/>
    <property type="evidence" value="ECO:0007669"/>
    <property type="project" value="TreeGrafter"/>
</dbReference>
<dbReference type="SUPFAM" id="SSF51735">
    <property type="entry name" value="NAD(P)-binding Rossmann-fold domains"/>
    <property type="match status" value="1"/>
</dbReference>
<dbReference type="FunFam" id="3.40.50.720:FF:000427">
    <property type="entry name" value="Shikimate dehydrogenase"/>
    <property type="match status" value="1"/>
</dbReference>
<keyword evidence="2" id="KW-0560">Oxidoreductase</keyword>
<dbReference type="STRING" id="679199.HMPREF9332_00394"/>
<dbReference type="PATRIC" id="fig|679199.3.peg.410"/>
<dbReference type="InterPro" id="IPR013708">
    <property type="entry name" value="Shikimate_DH-bd_N"/>
</dbReference>
<dbReference type="Gene3D" id="3.40.50.720">
    <property type="entry name" value="NAD(P)-binding Rossmann-like Domain"/>
    <property type="match status" value="1"/>
</dbReference>
<dbReference type="Pfam" id="PF08501">
    <property type="entry name" value="Shikimate_dh_N"/>
    <property type="match status" value="1"/>
</dbReference>
<keyword evidence="3" id="KW-0028">Amino-acid biosynthesis</keyword>
<dbReference type="PANTHER" id="PTHR21089:SF1">
    <property type="entry name" value="BIFUNCTIONAL 3-DEHYDROQUINATE DEHYDRATASE_SHIKIMATE DEHYDROGENASE, CHLOROPLASTIC"/>
    <property type="match status" value="1"/>
</dbReference>
<evidence type="ECO:0000256" key="1">
    <source>
        <dbReference type="ARBA" id="ARBA00004871"/>
    </source>
</evidence>
<dbReference type="GO" id="GO:0005829">
    <property type="term" value="C:cytosol"/>
    <property type="evidence" value="ECO:0007669"/>
    <property type="project" value="TreeGrafter"/>
</dbReference>